<proteinExistence type="predicted"/>
<accession>A0A6A0A284</accession>
<dbReference type="Gene3D" id="3.30.70.330">
    <property type="match status" value="1"/>
</dbReference>
<keyword evidence="2" id="KW-1185">Reference proteome</keyword>
<evidence type="ECO:0008006" key="3">
    <source>
        <dbReference type="Google" id="ProtNLM"/>
    </source>
</evidence>
<gene>
    <name evidence="1" type="ORF">HaLaN_23902</name>
</gene>
<comment type="caution">
    <text evidence="1">The sequence shown here is derived from an EMBL/GenBank/DDBJ whole genome shotgun (WGS) entry which is preliminary data.</text>
</comment>
<name>A0A6A0A284_HAELA</name>
<feature type="non-terminal residue" evidence="1">
    <location>
        <position position="1"/>
    </location>
</feature>
<evidence type="ECO:0000313" key="2">
    <source>
        <dbReference type="Proteomes" id="UP000485058"/>
    </source>
</evidence>
<evidence type="ECO:0000313" key="1">
    <source>
        <dbReference type="EMBL" id="GFH25864.1"/>
    </source>
</evidence>
<dbReference type="SUPFAM" id="SSF54928">
    <property type="entry name" value="RNA-binding domain, RBD"/>
    <property type="match status" value="1"/>
</dbReference>
<sequence length="116" mass="13245">LSFSSIFQPVFSSILPVCAGALAGPFSQLQVRNYVDVLRRPSRRSQVGLCANWYKQPSVAKYINRKRDHIRRAVKPLYTDVRLDSEGNTVGVVEFESQDDMKLAIRKLDDTEFRNP</sequence>
<dbReference type="Proteomes" id="UP000485058">
    <property type="component" value="Unassembled WGS sequence"/>
</dbReference>
<protein>
    <recommendedName>
        <fullName evidence="3">RRM domain-containing protein</fullName>
    </recommendedName>
</protein>
<dbReference type="GO" id="GO:0003676">
    <property type="term" value="F:nucleic acid binding"/>
    <property type="evidence" value="ECO:0007669"/>
    <property type="project" value="InterPro"/>
</dbReference>
<dbReference type="InterPro" id="IPR012677">
    <property type="entry name" value="Nucleotide-bd_a/b_plait_sf"/>
</dbReference>
<reference evidence="1 2" key="1">
    <citation type="submission" date="2020-02" db="EMBL/GenBank/DDBJ databases">
        <title>Draft genome sequence of Haematococcus lacustris strain NIES-144.</title>
        <authorList>
            <person name="Morimoto D."/>
            <person name="Nakagawa S."/>
            <person name="Yoshida T."/>
            <person name="Sawayama S."/>
        </authorList>
    </citation>
    <scope>NUCLEOTIDE SEQUENCE [LARGE SCALE GENOMIC DNA]</scope>
    <source>
        <strain evidence="1 2">NIES-144</strain>
    </source>
</reference>
<organism evidence="1 2">
    <name type="scientific">Haematococcus lacustris</name>
    <name type="common">Green alga</name>
    <name type="synonym">Haematococcus pluvialis</name>
    <dbReference type="NCBI Taxonomy" id="44745"/>
    <lineage>
        <taxon>Eukaryota</taxon>
        <taxon>Viridiplantae</taxon>
        <taxon>Chlorophyta</taxon>
        <taxon>core chlorophytes</taxon>
        <taxon>Chlorophyceae</taxon>
        <taxon>CS clade</taxon>
        <taxon>Chlamydomonadales</taxon>
        <taxon>Haematococcaceae</taxon>
        <taxon>Haematococcus</taxon>
    </lineage>
</organism>
<dbReference type="InterPro" id="IPR035979">
    <property type="entry name" value="RBD_domain_sf"/>
</dbReference>
<dbReference type="EMBL" id="BLLF01002940">
    <property type="protein sequence ID" value="GFH25864.1"/>
    <property type="molecule type" value="Genomic_DNA"/>
</dbReference>
<dbReference type="AlphaFoldDB" id="A0A6A0A284"/>